<reference evidence="1" key="1">
    <citation type="submission" date="2018-10" db="EMBL/GenBank/DDBJ databases">
        <title>Hidden diversity of soil giant viruses.</title>
        <authorList>
            <person name="Schulz F."/>
            <person name="Alteio L."/>
            <person name="Goudeau D."/>
            <person name="Ryan E.M."/>
            <person name="Malmstrom R.R."/>
            <person name="Blanchard J."/>
            <person name="Woyke T."/>
        </authorList>
    </citation>
    <scope>NUCLEOTIDE SEQUENCE</scope>
    <source>
        <strain evidence="1">EDV1</strain>
    </source>
</reference>
<gene>
    <name evidence="1" type="ORF">Edafosvirus5_27</name>
</gene>
<proteinExistence type="predicted"/>
<organism evidence="1">
    <name type="scientific">Edafosvirus sp</name>
    <dbReference type="NCBI Taxonomy" id="2487765"/>
    <lineage>
        <taxon>Viruses</taxon>
        <taxon>Varidnaviria</taxon>
        <taxon>Bamfordvirae</taxon>
        <taxon>Nucleocytoviricota</taxon>
        <taxon>Megaviricetes</taxon>
        <taxon>Imitervirales</taxon>
        <taxon>Mimiviridae</taxon>
        <taxon>Klosneuvirinae</taxon>
    </lineage>
</organism>
<evidence type="ECO:0000313" key="1">
    <source>
        <dbReference type="EMBL" id="AYV78109.1"/>
    </source>
</evidence>
<accession>A0A3G4ZXG6</accession>
<protein>
    <submittedName>
        <fullName evidence="1">Uncharacterized protein</fullName>
    </submittedName>
</protein>
<sequence length="84" mass="9417">MVKKVNVFLRTITLDINMDDPMGFPKVTFDPLQFGTPPGVIEPIPPNEMNQLRKCCLFKNTRFARGDVGTGNCFRDRAGNLVCV</sequence>
<dbReference type="EMBL" id="MK072070">
    <property type="protein sequence ID" value="AYV78109.1"/>
    <property type="molecule type" value="Genomic_DNA"/>
</dbReference>
<name>A0A3G4ZXG6_9VIRU</name>